<dbReference type="PANTHER" id="PTHR43280">
    <property type="entry name" value="ARAC-FAMILY TRANSCRIPTIONAL REGULATOR"/>
    <property type="match status" value="1"/>
</dbReference>
<keyword evidence="1" id="KW-0805">Transcription regulation</keyword>
<accession>A0ABX1GSS6</accession>
<sequence>MKVFIQQLRFYQNKQVHQELTERKNSEKYKKSGLTPEKAEYIKELIFEAFEKEQLHRNNRLDLNQLAETIKQDRYKISEVLNSYCSKNFYAFLNEYRIRDAKSLLAQNPFVSVKSVMYEVGFNSKNSFYTAFKKDTGLSPNEFRNLARYQYSTQVA</sequence>
<dbReference type="PANTHER" id="PTHR43280:SF29">
    <property type="entry name" value="ARAC-FAMILY TRANSCRIPTIONAL REGULATOR"/>
    <property type="match status" value="1"/>
</dbReference>
<dbReference type="SMART" id="SM00342">
    <property type="entry name" value="HTH_ARAC"/>
    <property type="match status" value="1"/>
</dbReference>
<dbReference type="PROSITE" id="PS01124">
    <property type="entry name" value="HTH_ARAC_FAMILY_2"/>
    <property type="match status" value="1"/>
</dbReference>
<feature type="domain" description="HTH araC/xylS-type" evidence="4">
    <location>
        <begin position="40"/>
        <end position="146"/>
    </location>
</feature>
<dbReference type="InterPro" id="IPR009057">
    <property type="entry name" value="Homeodomain-like_sf"/>
</dbReference>
<evidence type="ECO:0000256" key="2">
    <source>
        <dbReference type="ARBA" id="ARBA00023125"/>
    </source>
</evidence>
<dbReference type="Proteomes" id="UP000718451">
    <property type="component" value="Unassembled WGS sequence"/>
</dbReference>
<comment type="caution">
    <text evidence="5">The sequence shown here is derived from an EMBL/GenBank/DDBJ whole genome shotgun (WGS) entry which is preliminary data.</text>
</comment>
<gene>
    <name evidence="5" type="ORF">HCU67_13705</name>
</gene>
<evidence type="ECO:0000259" key="4">
    <source>
        <dbReference type="PROSITE" id="PS01124"/>
    </source>
</evidence>
<proteinExistence type="predicted"/>
<dbReference type="InterPro" id="IPR020449">
    <property type="entry name" value="Tscrpt_reg_AraC-type_HTH"/>
</dbReference>
<dbReference type="Gene3D" id="1.10.10.60">
    <property type="entry name" value="Homeodomain-like"/>
    <property type="match status" value="1"/>
</dbReference>
<evidence type="ECO:0000256" key="1">
    <source>
        <dbReference type="ARBA" id="ARBA00023015"/>
    </source>
</evidence>
<dbReference type="PRINTS" id="PR00032">
    <property type="entry name" value="HTHARAC"/>
</dbReference>
<dbReference type="SUPFAM" id="SSF46689">
    <property type="entry name" value="Homeodomain-like"/>
    <property type="match status" value="1"/>
</dbReference>
<evidence type="ECO:0000313" key="5">
    <source>
        <dbReference type="EMBL" id="NKI33008.1"/>
    </source>
</evidence>
<dbReference type="Pfam" id="PF12833">
    <property type="entry name" value="HTH_18"/>
    <property type="match status" value="1"/>
</dbReference>
<keyword evidence="6" id="KW-1185">Reference proteome</keyword>
<name>A0ABX1GSS6_9FLAO</name>
<dbReference type="RefSeq" id="WP_168553162.1">
    <property type="nucleotide sequence ID" value="NZ_JAAWWL010000002.1"/>
</dbReference>
<keyword evidence="2" id="KW-0238">DNA-binding</keyword>
<dbReference type="EMBL" id="JAAWWL010000002">
    <property type="protein sequence ID" value="NKI33008.1"/>
    <property type="molecule type" value="Genomic_DNA"/>
</dbReference>
<reference evidence="5 6" key="1">
    <citation type="submission" date="2020-04" db="EMBL/GenBank/DDBJ databases">
        <authorList>
            <person name="Yoon J."/>
        </authorList>
    </citation>
    <scope>NUCLEOTIDE SEQUENCE [LARGE SCALE GENOMIC DNA]</scope>
    <source>
        <strain evidence="5 6">DJ-13</strain>
    </source>
</reference>
<dbReference type="InterPro" id="IPR018060">
    <property type="entry name" value="HTH_AraC"/>
</dbReference>
<evidence type="ECO:0000313" key="6">
    <source>
        <dbReference type="Proteomes" id="UP000718451"/>
    </source>
</evidence>
<keyword evidence="3" id="KW-0804">Transcription</keyword>
<organism evidence="5 6">
    <name type="scientific">Croceivirga thetidis</name>
    <dbReference type="NCBI Taxonomy" id="2721623"/>
    <lineage>
        <taxon>Bacteria</taxon>
        <taxon>Pseudomonadati</taxon>
        <taxon>Bacteroidota</taxon>
        <taxon>Flavobacteriia</taxon>
        <taxon>Flavobacteriales</taxon>
        <taxon>Flavobacteriaceae</taxon>
        <taxon>Croceivirga</taxon>
    </lineage>
</organism>
<protein>
    <submittedName>
        <fullName evidence="5">AraC family transcriptional regulator</fullName>
    </submittedName>
</protein>
<evidence type="ECO:0000256" key="3">
    <source>
        <dbReference type="ARBA" id="ARBA00023163"/>
    </source>
</evidence>